<organism evidence="2 3">
    <name type="scientific">Rhipicephalus sanguineus</name>
    <name type="common">Brown dog tick</name>
    <name type="synonym">Ixodes sanguineus</name>
    <dbReference type="NCBI Taxonomy" id="34632"/>
    <lineage>
        <taxon>Eukaryota</taxon>
        <taxon>Metazoa</taxon>
        <taxon>Ecdysozoa</taxon>
        <taxon>Arthropoda</taxon>
        <taxon>Chelicerata</taxon>
        <taxon>Arachnida</taxon>
        <taxon>Acari</taxon>
        <taxon>Parasitiformes</taxon>
        <taxon>Ixodida</taxon>
        <taxon>Ixodoidea</taxon>
        <taxon>Ixodidae</taxon>
        <taxon>Rhipicephalinae</taxon>
        <taxon>Rhipicephalus</taxon>
        <taxon>Rhipicephalus</taxon>
    </lineage>
</organism>
<keyword evidence="1" id="KW-0472">Membrane</keyword>
<accession>A0A9D4PTB8</accession>
<dbReference type="EMBL" id="JABSTV010001251">
    <property type="protein sequence ID" value="KAH7951335.1"/>
    <property type="molecule type" value="Genomic_DNA"/>
</dbReference>
<dbReference type="VEuPathDB" id="VectorBase:RSAN_051772"/>
<feature type="transmembrane region" description="Helical" evidence="1">
    <location>
        <begin position="68"/>
        <end position="88"/>
    </location>
</feature>
<sequence>MGVVVVSIVGSLLLLFDYLLRTANTFSCVGTKPCYLWTRVERAEVEQEPAADDRRPTKGRKASKEQQLFACSVVVLLSSVLVVAAALVTDQWSTNRVHVCHTTDCERHAVELTRRLVSTAGPCDDWSSFVCSTWRSEHPGAESALEDAAMHWSSRVASVVPEQVYYSSEARKAVHAIVACLDRSRENATESKQTLLEFLDRRTRDAKATSYHRDGSNESILAVVSLVAEVIDYAVNWMLPLLFNAALMTIHGSPRGRIIVLFPSELVPIWFKIVTEQRQHGTYDSTWKYITRATAGRTTYFDLDNGADIAEDVLGSLHNVTVLEPESSVVVTVGKFGKTLGLPPGKNLARAFRQTFAVSPEIEEDDVIFMSHRRLLATLVTLVDSHGANALIAFIRWWVLVIVGFLADSRSIRKHASDRDINEVMTLMCTTEVEATHGLALNAADKENFEEEELDGLREALENIKSTLEIGISRLVYLEDRAKEIIIAHLKSIKTELWGDVDDLKEGNESFPALADFPVADGPFLRYWLSIREHALSLNSALRYRLPYVQRRTMPNTLFRYEPFSKTVVLNHAALTAPYYYSAGTKAMLYGGIGFWYARTLVQALDYDPEGLFTPEYEKMGRQPSVTFNGKGVLKQCSDGAFYRDDFPEMAAMEVAHAALQRDDDHNRLPGAETLTPDHIFFMTLCYGSCRTEGKSRFSPSCNRAVLKSHIFAKLLRCKPKPILCGYF</sequence>
<dbReference type="InterPro" id="IPR000718">
    <property type="entry name" value="Peptidase_M13"/>
</dbReference>
<protein>
    <recommendedName>
        <fullName evidence="4">Gluzincin</fullName>
    </recommendedName>
</protein>
<dbReference type="PANTHER" id="PTHR11733">
    <property type="entry name" value="ZINC METALLOPROTEASE FAMILY M13 NEPRILYSIN-RELATED"/>
    <property type="match status" value="1"/>
</dbReference>
<reference evidence="2" key="2">
    <citation type="submission" date="2021-09" db="EMBL/GenBank/DDBJ databases">
        <authorList>
            <person name="Jia N."/>
            <person name="Wang J."/>
            <person name="Shi W."/>
            <person name="Du L."/>
            <person name="Sun Y."/>
            <person name="Zhan W."/>
            <person name="Jiang J."/>
            <person name="Wang Q."/>
            <person name="Zhang B."/>
            <person name="Ji P."/>
            <person name="Sakyi L.B."/>
            <person name="Cui X."/>
            <person name="Yuan T."/>
            <person name="Jiang B."/>
            <person name="Yang W."/>
            <person name="Lam T.T.-Y."/>
            <person name="Chang Q."/>
            <person name="Ding S."/>
            <person name="Wang X."/>
            <person name="Zhu J."/>
            <person name="Ruan X."/>
            <person name="Zhao L."/>
            <person name="Wei J."/>
            <person name="Que T."/>
            <person name="Du C."/>
            <person name="Cheng J."/>
            <person name="Dai P."/>
            <person name="Han X."/>
            <person name="Huang E."/>
            <person name="Gao Y."/>
            <person name="Liu J."/>
            <person name="Shao H."/>
            <person name="Ye R."/>
            <person name="Li L."/>
            <person name="Wei W."/>
            <person name="Wang X."/>
            <person name="Wang C."/>
            <person name="Huo Q."/>
            <person name="Li W."/>
            <person name="Guo W."/>
            <person name="Chen H."/>
            <person name="Chen S."/>
            <person name="Zhou L."/>
            <person name="Zhou L."/>
            <person name="Ni X."/>
            <person name="Tian J."/>
            <person name="Zhou Y."/>
            <person name="Sheng Y."/>
            <person name="Liu T."/>
            <person name="Pan Y."/>
            <person name="Xia L."/>
            <person name="Li J."/>
            <person name="Zhao F."/>
            <person name="Cao W."/>
        </authorList>
    </citation>
    <scope>NUCLEOTIDE SEQUENCE</scope>
    <source>
        <strain evidence="2">Rsan-2018</strain>
        <tissue evidence="2">Larvae</tissue>
    </source>
</reference>
<comment type="caution">
    <text evidence="2">The sequence shown here is derived from an EMBL/GenBank/DDBJ whole genome shotgun (WGS) entry which is preliminary data.</text>
</comment>
<keyword evidence="1" id="KW-0812">Transmembrane</keyword>
<evidence type="ECO:0000313" key="3">
    <source>
        <dbReference type="Proteomes" id="UP000821837"/>
    </source>
</evidence>
<evidence type="ECO:0008006" key="4">
    <source>
        <dbReference type="Google" id="ProtNLM"/>
    </source>
</evidence>
<dbReference type="Gene3D" id="3.40.390.10">
    <property type="entry name" value="Collagenase (Catalytic Domain)"/>
    <property type="match status" value="1"/>
</dbReference>
<evidence type="ECO:0000313" key="2">
    <source>
        <dbReference type="EMBL" id="KAH7951335.1"/>
    </source>
</evidence>
<dbReference type="AlphaFoldDB" id="A0A9D4PTB8"/>
<dbReference type="SUPFAM" id="SSF55486">
    <property type="entry name" value="Metalloproteases ('zincins'), catalytic domain"/>
    <property type="match status" value="1"/>
</dbReference>
<dbReference type="GO" id="GO:0005886">
    <property type="term" value="C:plasma membrane"/>
    <property type="evidence" value="ECO:0007669"/>
    <property type="project" value="TreeGrafter"/>
</dbReference>
<evidence type="ECO:0000256" key="1">
    <source>
        <dbReference type="SAM" id="Phobius"/>
    </source>
</evidence>
<gene>
    <name evidence="2" type="ORF">HPB52_008008</name>
</gene>
<dbReference type="Proteomes" id="UP000821837">
    <property type="component" value="Chromosome 5"/>
</dbReference>
<dbReference type="Gene3D" id="1.10.1380.10">
    <property type="entry name" value="Neutral endopeptidase , domain2"/>
    <property type="match status" value="1"/>
</dbReference>
<reference evidence="2" key="1">
    <citation type="journal article" date="2020" name="Cell">
        <title>Large-Scale Comparative Analyses of Tick Genomes Elucidate Their Genetic Diversity and Vector Capacities.</title>
        <authorList>
            <consortium name="Tick Genome and Microbiome Consortium (TIGMIC)"/>
            <person name="Jia N."/>
            <person name="Wang J."/>
            <person name="Shi W."/>
            <person name="Du L."/>
            <person name="Sun Y."/>
            <person name="Zhan W."/>
            <person name="Jiang J.F."/>
            <person name="Wang Q."/>
            <person name="Zhang B."/>
            <person name="Ji P."/>
            <person name="Bell-Sakyi L."/>
            <person name="Cui X.M."/>
            <person name="Yuan T.T."/>
            <person name="Jiang B.G."/>
            <person name="Yang W.F."/>
            <person name="Lam T.T."/>
            <person name="Chang Q.C."/>
            <person name="Ding S.J."/>
            <person name="Wang X.J."/>
            <person name="Zhu J.G."/>
            <person name="Ruan X.D."/>
            <person name="Zhao L."/>
            <person name="Wei J.T."/>
            <person name="Ye R.Z."/>
            <person name="Que T.C."/>
            <person name="Du C.H."/>
            <person name="Zhou Y.H."/>
            <person name="Cheng J.X."/>
            <person name="Dai P.F."/>
            <person name="Guo W.B."/>
            <person name="Han X.H."/>
            <person name="Huang E.J."/>
            <person name="Li L.F."/>
            <person name="Wei W."/>
            <person name="Gao Y.C."/>
            <person name="Liu J.Z."/>
            <person name="Shao H.Z."/>
            <person name="Wang X."/>
            <person name="Wang C.C."/>
            <person name="Yang T.C."/>
            <person name="Huo Q.B."/>
            <person name="Li W."/>
            <person name="Chen H.Y."/>
            <person name="Chen S.E."/>
            <person name="Zhou L.G."/>
            <person name="Ni X.B."/>
            <person name="Tian J.H."/>
            <person name="Sheng Y."/>
            <person name="Liu T."/>
            <person name="Pan Y.S."/>
            <person name="Xia L.Y."/>
            <person name="Li J."/>
            <person name="Zhao F."/>
            <person name="Cao W.C."/>
        </authorList>
    </citation>
    <scope>NUCLEOTIDE SEQUENCE</scope>
    <source>
        <strain evidence="2">Rsan-2018</strain>
    </source>
</reference>
<name>A0A9D4PTB8_RHISA</name>
<proteinExistence type="predicted"/>
<dbReference type="InterPro" id="IPR024079">
    <property type="entry name" value="MetalloPept_cat_dom_sf"/>
</dbReference>
<keyword evidence="1" id="KW-1133">Transmembrane helix</keyword>
<dbReference type="PROSITE" id="PS51885">
    <property type="entry name" value="NEPRILYSIN"/>
    <property type="match status" value="1"/>
</dbReference>
<dbReference type="InterPro" id="IPR042089">
    <property type="entry name" value="Peptidase_M13_dom_2"/>
</dbReference>
<dbReference type="GO" id="GO:0004222">
    <property type="term" value="F:metalloendopeptidase activity"/>
    <property type="evidence" value="ECO:0007669"/>
    <property type="project" value="InterPro"/>
</dbReference>
<keyword evidence="3" id="KW-1185">Reference proteome</keyword>
<dbReference type="GO" id="GO:0016485">
    <property type="term" value="P:protein processing"/>
    <property type="evidence" value="ECO:0007669"/>
    <property type="project" value="TreeGrafter"/>
</dbReference>
<dbReference type="PANTHER" id="PTHR11733:SF241">
    <property type="entry name" value="GH26575P-RELATED"/>
    <property type="match status" value="1"/>
</dbReference>